<dbReference type="SUPFAM" id="SSF52266">
    <property type="entry name" value="SGNH hydrolase"/>
    <property type="match status" value="1"/>
</dbReference>
<accession>A0A2S4VCI2</accession>
<name>A0A2S4VCI2_9BASI</name>
<comment type="caution">
    <text evidence="2">The sequence shown here is derived from an EMBL/GenBank/DDBJ whole genome shotgun (WGS) entry which is preliminary data.</text>
</comment>
<dbReference type="CDD" id="cd01838">
    <property type="entry name" value="Isoamyl_acetate_hydrolase_like"/>
    <property type="match status" value="1"/>
</dbReference>
<gene>
    <name evidence="2" type="ORF">PSTT_08409</name>
</gene>
<proteinExistence type="predicted"/>
<dbReference type="InterPro" id="IPR045136">
    <property type="entry name" value="Iah1-like"/>
</dbReference>
<evidence type="ECO:0000313" key="3">
    <source>
        <dbReference type="Proteomes" id="UP000239156"/>
    </source>
</evidence>
<dbReference type="InterPro" id="IPR013830">
    <property type="entry name" value="SGNH_hydro"/>
</dbReference>
<dbReference type="Pfam" id="PF13472">
    <property type="entry name" value="Lipase_GDSL_2"/>
    <property type="match status" value="1"/>
</dbReference>
<dbReference type="VEuPathDB" id="FungiDB:PSHT_11269"/>
<dbReference type="EMBL" id="PKSL01000077">
    <property type="protein sequence ID" value="POW07214.1"/>
    <property type="molecule type" value="Genomic_DNA"/>
</dbReference>
<protein>
    <recommendedName>
        <fullName evidence="1">SGNH hydrolase-type esterase domain-containing protein</fullName>
    </recommendedName>
</protein>
<evidence type="ECO:0000259" key="1">
    <source>
        <dbReference type="Pfam" id="PF13472"/>
    </source>
</evidence>
<dbReference type="PANTHER" id="PTHR14209:SF19">
    <property type="entry name" value="ISOAMYL ACETATE-HYDROLYZING ESTERASE 1 HOMOLOG"/>
    <property type="match status" value="1"/>
</dbReference>
<reference evidence="2" key="1">
    <citation type="submission" date="2017-12" db="EMBL/GenBank/DDBJ databases">
        <title>Gene loss provides genomic basis for host adaptation in cereal stripe rust fungi.</title>
        <authorList>
            <person name="Xia C."/>
        </authorList>
    </citation>
    <scope>NUCLEOTIDE SEQUENCE [LARGE SCALE GENOMIC DNA]</scope>
    <source>
        <strain evidence="2">93-210</strain>
    </source>
</reference>
<dbReference type="AlphaFoldDB" id="A0A2S4VCI2"/>
<dbReference type="PANTHER" id="PTHR14209">
    <property type="entry name" value="ISOAMYL ACETATE-HYDROLYZING ESTERASE 1"/>
    <property type="match status" value="1"/>
</dbReference>
<keyword evidence="3" id="KW-1185">Reference proteome</keyword>
<organism evidence="2 3">
    <name type="scientific">Puccinia striiformis</name>
    <dbReference type="NCBI Taxonomy" id="27350"/>
    <lineage>
        <taxon>Eukaryota</taxon>
        <taxon>Fungi</taxon>
        <taxon>Dikarya</taxon>
        <taxon>Basidiomycota</taxon>
        <taxon>Pucciniomycotina</taxon>
        <taxon>Pucciniomycetes</taxon>
        <taxon>Pucciniales</taxon>
        <taxon>Pucciniaceae</taxon>
        <taxon>Puccinia</taxon>
    </lineage>
</organism>
<evidence type="ECO:0000313" key="2">
    <source>
        <dbReference type="EMBL" id="POW07214.1"/>
    </source>
</evidence>
<sequence>MVTLRRITDYSFLNQINEPGHAFRNDGAKCEPFSMDQLVMFGDSITQFAWQAGGMGSELANYYQRRLDVVNRGFSGYNTTWALHVAKTIFPAHGTQPLPRKRIVTIWFGANDAVIPPKPQMVTPENFVKNMIELIEIVQKHASPSGGQQDGSQLLIVLITPPPISIALRAADLTSRFPDWRPQDMDREPGRTRLFAELVCQVAQEKGLPVIDTWTAITKAADNSQGGLSTYLVDGLHLTPAGYAIVTTEFKSIVARHYPTFLPESLPHDFPWWAEIDVEHPENSFPSPC</sequence>
<dbReference type="InterPro" id="IPR036514">
    <property type="entry name" value="SGNH_hydro_sf"/>
</dbReference>
<dbReference type="VEuPathDB" id="FungiDB:PSTT_08409"/>
<dbReference type="Gene3D" id="3.40.50.1110">
    <property type="entry name" value="SGNH hydrolase"/>
    <property type="match status" value="1"/>
</dbReference>
<feature type="domain" description="SGNH hydrolase-type esterase" evidence="1">
    <location>
        <begin position="41"/>
        <end position="245"/>
    </location>
</feature>
<dbReference type="Proteomes" id="UP000239156">
    <property type="component" value="Unassembled WGS sequence"/>
</dbReference>